<protein>
    <submittedName>
        <fullName evidence="1">Uncharacterized protein</fullName>
    </submittedName>
</protein>
<reference evidence="1 2" key="1">
    <citation type="submission" date="2019-10" db="EMBL/GenBank/DDBJ databases">
        <title>Whole genome shotgun sequence of Acrocarpospora corrugata NBRC 13972.</title>
        <authorList>
            <person name="Ichikawa N."/>
            <person name="Kimura A."/>
            <person name="Kitahashi Y."/>
            <person name="Komaki H."/>
            <person name="Oguchi A."/>
        </authorList>
    </citation>
    <scope>NUCLEOTIDE SEQUENCE [LARGE SCALE GENOMIC DNA]</scope>
    <source>
        <strain evidence="1 2">NBRC 13972</strain>
    </source>
</reference>
<dbReference type="OrthoDB" id="5242306at2"/>
<dbReference type="AlphaFoldDB" id="A0A5M3W2L4"/>
<organism evidence="1 2">
    <name type="scientific">Acrocarpospora corrugata</name>
    <dbReference type="NCBI Taxonomy" id="35763"/>
    <lineage>
        <taxon>Bacteria</taxon>
        <taxon>Bacillati</taxon>
        <taxon>Actinomycetota</taxon>
        <taxon>Actinomycetes</taxon>
        <taxon>Streptosporangiales</taxon>
        <taxon>Streptosporangiaceae</taxon>
        <taxon>Acrocarpospora</taxon>
    </lineage>
</organism>
<proteinExistence type="predicted"/>
<evidence type="ECO:0000313" key="1">
    <source>
        <dbReference type="EMBL" id="GES00838.1"/>
    </source>
</evidence>
<keyword evidence="2" id="KW-1185">Reference proteome</keyword>
<evidence type="ECO:0000313" key="2">
    <source>
        <dbReference type="Proteomes" id="UP000334990"/>
    </source>
</evidence>
<dbReference type="EMBL" id="BLAD01000047">
    <property type="protein sequence ID" value="GES00838.1"/>
    <property type="molecule type" value="Genomic_DNA"/>
</dbReference>
<sequence length="79" mass="8438">MGLAAGHSVHGDPAGPVAPVRRCWRRTSLWTWASAYQAVGGERASQLRAPAAFGNLVFYAAAMTNFTMTGGVPFTAERR</sequence>
<gene>
    <name evidence="1" type="ORF">Acor_29020</name>
</gene>
<comment type="caution">
    <text evidence="1">The sequence shown here is derived from an EMBL/GenBank/DDBJ whole genome shotgun (WGS) entry which is preliminary data.</text>
</comment>
<accession>A0A5M3W2L4</accession>
<name>A0A5M3W2L4_9ACTN</name>
<dbReference type="Proteomes" id="UP000334990">
    <property type="component" value="Unassembled WGS sequence"/>
</dbReference>